<gene>
    <name evidence="2" type="ORF">IAG42_16530</name>
</gene>
<organism evidence="2 3">
    <name type="scientific">Streptomyces xanthii</name>
    <dbReference type="NCBI Taxonomy" id="2768069"/>
    <lineage>
        <taxon>Bacteria</taxon>
        <taxon>Bacillati</taxon>
        <taxon>Actinomycetota</taxon>
        <taxon>Actinomycetes</taxon>
        <taxon>Kitasatosporales</taxon>
        <taxon>Streptomycetaceae</taxon>
        <taxon>Streptomyces</taxon>
    </lineage>
</organism>
<sequence>MAHEETQEKNGHTATVVEQGRFCLARCTCGWRGPARRARSRARTDAEEHTEAHTGEDAGEDAGEHPGDHIGEP</sequence>
<evidence type="ECO:0000256" key="1">
    <source>
        <dbReference type="SAM" id="MobiDB-lite"/>
    </source>
</evidence>
<proteinExistence type="predicted"/>
<evidence type="ECO:0000313" key="2">
    <source>
        <dbReference type="EMBL" id="QNS05060.1"/>
    </source>
</evidence>
<reference evidence="2 3" key="1">
    <citation type="submission" date="2020-09" db="EMBL/GenBank/DDBJ databases">
        <title>A novel species.</title>
        <authorList>
            <person name="Gao J."/>
        </authorList>
    </citation>
    <scope>NUCLEOTIDE SEQUENCE [LARGE SCALE GENOMIC DNA]</scope>
    <source>
        <strain evidence="2 3">CRXT-Y-14</strain>
    </source>
</reference>
<protein>
    <submittedName>
        <fullName evidence="2">Uncharacterized protein</fullName>
    </submittedName>
</protein>
<keyword evidence="3" id="KW-1185">Reference proteome</keyword>
<dbReference type="AlphaFoldDB" id="A0A7H1B8K5"/>
<evidence type="ECO:0000313" key="3">
    <source>
        <dbReference type="Proteomes" id="UP000516428"/>
    </source>
</evidence>
<feature type="region of interest" description="Disordered" evidence="1">
    <location>
        <begin position="33"/>
        <end position="73"/>
    </location>
</feature>
<feature type="compositionally biased region" description="Basic and acidic residues" evidence="1">
    <location>
        <begin position="42"/>
        <end position="73"/>
    </location>
</feature>
<accession>A0A7H1B8K5</accession>
<name>A0A7H1B8K5_9ACTN</name>
<dbReference type="KEGG" id="sxn:IAG42_16530"/>
<dbReference type="RefSeq" id="WP_188337760.1">
    <property type="nucleotide sequence ID" value="NZ_CP061281.1"/>
</dbReference>
<dbReference type="Proteomes" id="UP000516428">
    <property type="component" value="Chromosome"/>
</dbReference>
<dbReference type="EMBL" id="CP061281">
    <property type="protein sequence ID" value="QNS05060.1"/>
    <property type="molecule type" value="Genomic_DNA"/>
</dbReference>